<feature type="region of interest" description="Disordered" evidence="1">
    <location>
        <begin position="95"/>
        <end position="121"/>
    </location>
</feature>
<sequence>MARAKRTSTSLQKAERRAAGMGSIARDLNLGNGMTLASFWADIDDMRDRQNKYNEMLSTVDQLYNEMLAAEKALAEKSERMLNAVAVVYGRKSSEYEMAGGKRRPERRRSSQSAADQQSVA</sequence>
<dbReference type="OrthoDB" id="531519at2"/>
<proteinExistence type="predicted"/>
<comment type="caution">
    <text evidence="2">The sequence shown here is derived from an EMBL/GenBank/DDBJ whole genome shotgun (WGS) entry which is preliminary data.</text>
</comment>
<organism evidence="2 3">
    <name type="scientific">Phormidium tenue NIES-30</name>
    <dbReference type="NCBI Taxonomy" id="549789"/>
    <lineage>
        <taxon>Bacteria</taxon>
        <taxon>Bacillati</taxon>
        <taxon>Cyanobacteriota</taxon>
        <taxon>Cyanophyceae</taxon>
        <taxon>Oscillatoriophycideae</taxon>
        <taxon>Oscillatoriales</taxon>
        <taxon>Oscillatoriaceae</taxon>
        <taxon>Phormidium</taxon>
    </lineage>
</organism>
<accession>A0A1U7IYK4</accession>
<reference evidence="2 3" key="1">
    <citation type="submission" date="2016-11" db="EMBL/GenBank/DDBJ databases">
        <title>Draft Genome Sequences of Nine Cyanobacterial Strains from Diverse Habitats.</title>
        <authorList>
            <person name="Zhu T."/>
            <person name="Hou S."/>
            <person name="Lu X."/>
            <person name="Hess W.R."/>
        </authorList>
    </citation>
    <scope>NUCLEOTIDE SEQUENCE [LARGE SCALE GENOMIC DNA]</scope>
    <source>
        <strain evidence="2 3">NIES-30</strain>
    </source>
</reference>
<name>A0A1U7IYK4_9CYAN</name>
<keyword evidence="3" id="KW-1185">Reference proteome</keyword>
<dbReference type="EMBL" id="MRCG01000030">
    <property type="protein sequence ID" value="OKH43706.1"/>
    <property type="molecule type" value="Genomic_DNA"/>
</dbReference>
<dbReference type="AlphaFoldDB" id="A0A1U7IYK4"/>
<protein>
    <submittedName>
        <fullName evidence="2">Uncharacterized protein</fullName>
    </submittedName>
</protein>
<evidence type="ECO:0000313" key="2">
    <source>
        <dbReference type="EMBL" id="OKH43706.1"/>
    </source>
</evidence>
<evidence type="ECO:0000313" key="3">
    <source>
        <dbReference type="Proteomes" id="UP000185557"/>
    </source>
</evidence>
<evidence type="ECO:0000256" key="1">
    <source>
        <dbReference type="SAM" id="MobiDB-lite"/>
    </source>
</evidence>
<gene>
    <name evidence="2" type="ORF">NIES30_24450</name>
</gene>
<dbReference type="Proteomes" id="UP000185557">
    <property type="component" value="Unassembled WGS sequence"/>
</dbReference>
<dbReference type="RefSeq" id="WP_073611070.1">
    <property type="nucleotide sequence ID" value="NZ_MRCG01000030.1"/>
</dbReference>
<feature type="compositionally biased region" description="Low complexity" evidence="1">
    <location>
        <begin position="111"/>
        <end position="121"/>
    </location>
</feature>